<reference evidence="2" key="1">
    <citation type="submission" date="2022-11" db="EMBL/GenBank/DDBJ databases">
        <title>Chromosomal genome sequence assembly and mating type (MAT) locus characterization of the leprose asexual lichenized fungus Lepraria neglecta (Nyl.) Erichsen.</title>
        <authorList>
            <person name="Allen J.L."/>
            <person name="Pfeffer B."/>
        </authorList>
    </citation>
    <scope>NUCLEOTIDE SEQUENCE</scope>
    <source>
        <strain evidence="2">Allen 5258</strain>
    </source>
</reference>
<evidence type="ECO:0000313" key="2">
    <source>
        <dbReference type="EMBL" id="KAK3171904.1"/>
    </source>
</evidence>
<feature type="transmembrane region" description="Helical" evidence="1">
    <location>
        <begin position="80"/>
        <end position="103"/>
    </location>
</feature>
<dbReference type="PANTHER" id="PTHR35043">
    <property type="entry name" value="TRANSCRIPTION FACTOR DOMAIN-CONTAINING PROTEIN"/>
    <property type="match status" value="1"/>
</dbReference>
<keyword evidence="1" id="KW-0472">Membrane</keyword>
<accession>A0AAD9Z5J2</accession>
<keyword evidence="1" id="KW-1133">Transmembrane helix</keyword>
<evidence type="ECO:0000256" key="1">
    <source>
        <dbReference type="SAM" id="Phobius"/>
    </source>
</evidence>
<dbReference type="PANTHER" id="PTHR35043:SF8">
    <property type="entry name" value="DUF4220 DOMAIN-CONTAINING PROTEIN"/>
    <property type="match status" value="1"/>
</dbReference>
<protein>
    <submittedName>
        <fullName evidence="2">Uncharacterized protein</fullName>
    </submittedName>
</protein>
<proteinExistence type="predicted"/>
<comment type="caution">
    <text evidence="2">The sequence shown here is derived from an EMBL/GenBank/DDBJ whole genome shotgun (WGS) entry which is preliminary data.</text>
</comment>
<keyword evidence="1" id="KW-0812">Transmembrane</keyword>
<dbReference type="Proteomes" id="UP001276659">
    <property type="component" value="Unassembled WGS sequence"/>
</dbReference>
<gene>
    <name evidence="2" type="ORF">OEA41_003988</name>
</gene>
<name>A0AAD9Z5J2_9LECA</name>
<dbReference type="AlphaFoldDB" id="A0AAD9Z5J2"/>
<sequence length="249" mass="28598">MGGFVLHPRLSPTEQWPAFPLDANQIHYLVTNNYIPYSAVKIELEEIKDKNKVDSLIRLITVCQILWYLVGAVARAFQNISITILELSTIGFIFCSVGTYYFWFNKPMDVGKPLVLEANATIQEILLGAGDLARGPQIETPFDFATGRPDWSFSLCWKYCWLIMDTLRIRVAPRKWPIDKIPDDYFAPQPAGPMWILFIVHTGYAAVHISGWDFRFPSQAEKTLWRIATLSVMLLRSAEEEYSNKRGRF</sequence>
<keyword evidence="3" id="KW-1185">Reference proteome</keyword>
<evidence type="ECO:0000313" key="3">
    <source>
        <dbReference type="Proteomes" id="UP001276659"/>
    </source>
</evidence>
<organism evidence="2 3">
    <name type="scientific">Lepraria neglecta</name>
    <dbReference type="NCBI Taxonomy" id="209136"/>
    <lineage>
        <taxon>Eukaryota</taxon>
        <taxon>Fungi</taxon>
        <taxon>Dikarya</taxon>
        <taxon>Ascomycota</taxon>
        <taxon>Pezizomycotina</taxon>
        <taxon>Lecanoromycetes</taxon>
        <taxon>OSLEUM clade</taxon>
        <taxon>Lecanoromycetidae</taxon>
        <taxon>Lecanorales</taxon>
        <taxon>Lecanorineae</taxon>
        <taxon>Stereocaulaceae</taxon>
        <taxon>Lepraria</taxon>
    </lineage>
</organism>
<feature type="transmembrane region" description="Helical" evidence="1">
    <location>
        <begin position="56"/>
        <end position="74"/>
    </location>
</feature>
<dbReference type="EMBL" id="JASNWA010000008">
    <property type="protein sequence ID" value="KAK3171904.1"/>
    <property type="molecule type" value="Genomic_DNA"/>
</dbReference>